<dbReference type="SUPFAM" id="SSF103088">
    <property type="entry name" value="OmpA-like"/>
    <property type="match status" value="1"/>
</dbReference>
<dbReference type="CDD" id="cd07185">
    <property type="entry name" value="OmpA_C-like"/>
    <property type="match status" value="1"/>
</dbReference>
<sequence>MARDTDPQTDADATIVAPAARWRAPASEQPMPQMATATRAPQPSPFPFPRAAAAEPRLRAVERDQGRRAPAAVAPPVPLLPTHGPNEAALRAVLDVYQDNPGLALAVPVLEILVRAQLQPTGDADALHDLLLDELQNFETHAIARGLSHQHTRLILYAIAATADDCVLHTAWGNESDWAAKTLVSALFQETWGGERFFGLLNQMMAAPHSVVREIEFYYFCLQFGFEGKYRLAANGAGELTRLKEDVFQFLRSVRGGVKPELSPSWRGIAAESKGPGDFLPLLFYGIGVLAFLIILFLGYSIVLRRQATLASQEVQALMTDPVIAKPVPVPVVPPPPAPAPAPVTPPAPAQTPLQVIGGFLEPEQKAGLIKVFARGNTVVIQTQQELFASASTALRPPYPEVVSKIAAALAKFKGPVQVLGYTDDIPIRSATFPDNLALSTARARAVGQALASGLGGNTRITTEGKGDADPVASNATPDGRQKNRRVEIILTPQ</sequence>
<dbReference type="InterPro" id="IPR006665">
    <property type="entry name" value="OmpA-like"/>
</dbReference>
<dbReference type="GO" id="GO:0016020">
    <property type="term" value="C:membrane"/>
    <property type="evidence" value="ECO:0007669"/>
    <property type="project" value="UniProtKB-UniRule"/>
</dbReference>
<keyword evidence="3" id="KW-1133">Transmembrane helix</keyword>
<dbReference type="RefSeq" id="WP_188577098.1">
    <property type="nucleotide sequence ID" value="NZ_BMCT01000001.1"/>
</dbReference>
<evidence type="ECO:0000259" key="4">
    <source>
        <dbReference type="PROSITE" id="PS51123"/>
    </source>
</evidence>
<evidence type="ECO:0000313" key="5">
    <source>
        <dbReference type="EMBL" id="GGF57761.1"/>
    </source>
</evidence>
<dbReference type="NCBIfam" id="TIGR03349">
    <property type="entry name" value="IV_VI_DotU"/>
    <property type="match status" value="1"/>
</dbReference>
<dbReference type="InterPro" id="IPR017732">
    <property type="entry name" value="T4/T6SS_DotU"/>
</dbReference>
<keyword evidence="6" id="KW-1185">Reference proteome</keyword>
<evidence type="ECO:0000256" key="3">
    <source>
        <dbReference type="SAM" id="Phobius"/>
    </source>
</evidence>
<evidence type="ECO:0000256" key="1">
    <source>
        <dbReference type="PROSITE-ProRule" id="PRU00473"/>
    </source>
</evidence>
<reference evidence="5" key="1">
    <citation type="journal article" date="2014" name="Int. J. Syst. Evol. Microbiol.">
        <title>Complete genome sequence of Corynebacterium casei LMG S-19264T (=DSM 44701T), isolated from a smear-ripened cheese.</title>
        <authorList>
            <consortium name="US DOE Joint Genome Institute (JGI-PGF)"/>
            <person name="Walter F."/>
            <person name="Albersmeier A."/>
            <person name="Kalinowski J."/>
            <person name="Ruckert C."/>
        </authorList>
    </citation>
    <scope>NUCLEOTIDE SEQUENCE</scope>
    <source>
        <strain evidence="5">CCM 7897</strain>
    </source>
</reference>
<protein>
    <recommendedName>
        <fullName evidence="4">OmpA-like domain-containing protein</fullName>
    </recommendedName>
</protein>
<dbReference type="InterPro" id="IPR036737">
    <property type="entry name" value="OmpA-like_sf"/>
</dbReference>
<accession>A0A917BWS6</accession>
<dbReference type="Gene3D" id="1.25.40.590">
    <property type="entry name" value="Type IV / VI secretion system, DotU"/>
    <property type="match status" value="1"/>
</dbReference>
<dbReference type="PROSITE" id="PS51123">
    <property type="entry name" value="OMPA_2"/>
    <property type="match status" value="1"/>
</dbReference>
<feature type="domain" description="OmpA-like" evidence="4">
    <location>
        <begin position="375"/>
        <end position="494"/>
    </location>
</feature>
<feature type="transmembrane region" description="Helical" evidence="3">
    <location>
        <begin position="282"/>
        <end position="303"/>
    </location>
</feature>
<dbReference type="AlphaFoldDB" id="A0A917BWS6"/>
<keyword evidence="3" id="KW-0812">Transmembrane</keyword>
<name>A0A917BWS6_9HYPH</name>
<dbReference type="NCBIfam" id="NF038228">
    <property type="entry name" value="IcmH_DotU_IVB"/>
    <property type="match status" value="1"/>
</dbReference>
<evidence type="ECO:0000256" key="2">
    <source>
        <dbReference type="SAM" id="MobiDB-lite"/>
    </source>
</evidence>
<feature type="region of interest" description="Disordered" evidence="2">
    <location>
        <begin position="1"/>
        <end position="50"/>
    </location>
</feature>
<proteinExistence type="predicted"/>
<dbReference type="Proteomes" id="UP000606044">
    <property type="component" value="Unassembled WGS sequence"/>
</dbReference>
<dbReference type="Pfam" id="PF00691">
    <property type="entry name" value="OmpA"/>
    <property type="match status" value="1"/>
</dbReference>
<dbReference type="EMBL" id="BMCT01000001">
    <property type="protein sequence ID" value="GGF57761.1"/>
    <property type="molecule type" value="Genomic_DNA"/>
</dbReference>
<dbReference type="Gene3D" id="3.30.1330.60">
    <property type="entry name" value="OmpA-like domain"/>
    <property type="match status" value="1"/>
</dbReference>
<organism evidence="5 6">
    <name type="scientific">Azorhizobium oxalatiphilum</name>
    <dbReference type="NCBI Taxonomy" id="980631"/>
    <lineage>
        <taxon>Bacteria</taxon>
        <taxon>Pseudomonadati</taxon>
        <taxon>Pseudomonadota</taxon>
        <taxon>Alphaproteobacteria</taxon>
        <taxon>Hyphomicrobiales</taxon>
        <taxon>Xanthobacteraceae</taxon>
        <taxon>Azorhizobium</taxon>
    </lineage>
</organism>
<dbReference type="InterPro" id="IPR038522">
    <property type="entry name" value="T4/T6SS_DotU_sf"/>
</dbReference>
<gene>
    <name evidence="5" type="ORF">GCM10007301_16850</name>
</gene>
<reference evidence="5" key="2">
    <citation type="submission" date="2020-09" db="EMBL/GenBank/DDBJ databases">
        <authorList>
            <person name="Sun Q."/>
            <person name="Sedlacek I."/>
        </authorList>
    </citation>
    <scope>NUCLEOTIDE SEQUENCE</scope>
    <source>
        <strain evidence="5">CCM 7897</strain>
    </source>
</reference>
<feature type="region of interest" description="Disordered" evidence="2">
    <location>
        <begin position="457"/>
        <end position="494"/>
    </location>
</feature>
<comment type="caution">
    <text evidence="5">The sequence shown here is derived from an EMBL/GenBank/DDBJ whole genome shotgun (WGS) entry which is preliminary data.</text>
</comment>
<evidence type="ECO:0000313" key="6">
    <source>
        <dbReference type="Proteomes" id="UP000606044"/>
    </source>
</evidence>
<keyword evidence="1 3" id="KW-0472">Membrane</keyword>
<dbReference type="Pfam" id="PF09850">
    <property type="entry name" value="DotU"/>
    <property type="match status" value="1"/>
</dbReference>
<dbReference type="PANTHER" id="PTHR38033:SF1">
    <property type="entry name" value="DOTU FAMILY TYPE IV_VI SECRETION SYSTEM PROTEIN"/>
    <property type="match status" value="1"/>
</dbReference>
<dbReference type="PANTHER" id="PTHR38033">
    <property type="entry name" value="MEMBRANE PROTEIN-RELATED"/>
    <property type="match status" value="1"/>
</dbReference>